<name>A0ABS9MII4_9FIRM</name>
<dbReference type="InterPro" id="IPR010982">
    <property type="entry name" value="Lambda_DNA-bd_dom_sf"/>
</dbReference>
<feature type="domain" description="HTH cro/C1-type" evidence="2">
    <location>
        <begin position="16"/>
        <end position="70"/>
    </location>
</feature>
<dbReference type="PROSITE" id="PS50943">
    <property type="entry name" value="HTH_CROC1"/>
    <property type="match status" value="1"/>
</dbReference>
<dbReference type="GeneID" id="97380539"/>
<accession>A0ABS9MII4</accession>
<keyword evidence="1" id="KW-0238">DNA-binding</keyword>
<evidence type="ECO:0000313" key="3">
    <source>
        <dbReference type="EMBL" id="MCG4610057.1"/>
    </source>
</evidence>
<dbReference type="SUPFAM" id="SSF47413">
    <property type="entry name" value="lambda repressor-like DNA-binding domains"/>
    <property type="match status" value="1"/>
</dbReference>
<dbReference type="SMART" id="SM00530">
    <property type="entry name" value="HTH_XRE"/>
    <property type="match status" value="1"/>
</dbReference>
<evidence type="ECO:0000313" key="4">
    <source>
        <dbReference type="Proteomes" id="UP001298681"/>
    </source>
</evidence>
<dbReference type="Gene3D" id="1.10.260.40">
    <property type="entry name" value="lambda repressor-like DNA-binding domains"/>
    <property type="match status" value="1"/>
</dbReference>
<dbReference type="Proteomes" id="UP001298681">
    <property type="component" value="Unassembled WGS sequence"/>
</dbReference>
<proteinExistence type="predicted"/>
<dbReference type="Pfam" id="PF01381">
    <property type="entry name" value="HTH_3"/>
    <property type="match status" value="1"/>
</dbReference>
<dbReference type="InterPro" id="IPR050807">
    <property type="entry name" value="TransReg_Diox_bact_type"/>
</dbReference>
<dbReference type="EMBL" id="JAKNHQ010000003">
    <property type="protein sequence ID" value="MCG4610057.1"/>
    <property type="molecule type" value="Genomic_DNA"/>
</dbReference>
<dbReference type="PANTHER" id="PTHR46797">
    <property type="entry name" value="HTH-TYPE TRANSCRIPTIONAL REGULATOR"/>
    <property type="match status" value="1"/>
</dbReference>
<protein>
    <submittedName>
        <fullName evidence="3">Helix-turn-helix domain-containing protein</fullName>
    </submittedName>
</protein>
<evidence type="ECO:0000256" key="1">
    <source>
        <dbReference type="ARBA" id="ARBA00023125"/>
    </source>
</evidence>
<evidence type="ECO:0000259" key="2">
    <source>
        <dbReference type="PROSITE" id="PS50943"/>
    </source>
</evidence>
<dbReference type="CDD" id="cd00093">
    <property type="entry name" value="HTH_XRE"/>
    <property type="match status" value="1"/>
</dbReference>
<keyword evidence="4" id="KW-1185">Reference proteome</keyword>
<reference evidence="3 4" key="1">
    <citation type="submission" date="2022-01" db="EMBL/GenBank/DDBJ databases">
        <title>Collection of gut derived symbiotic bacterial strains cultured from healthy donors.</title>
        <authorList>
            <person name="Lin H."/>
            <person name="Kohout C."/>
            <person name="Waligurski E."/>
            <person name="Pamer E.G."/>
        </authorList>
    </citation>
    <scope>NUCLEOTIDE SEQUENCE [LARGE SCALE GENOMIC DNA]</scope>
    <source>
        <strain evidence="3 4">DFI.7.58</strain>
    </source>
</reference>
<dbReference type="InterPro" id="IPR001387">
    <property type="entry name" value="Cro/C1-type_HTH"/>
</dbReference>
<comment type="caution">
    <text evidence="3">The sequence shown here is derived from an EMBL/GenBank/DDBJ whole genome shotgun (WGS) entry which is preliminary data.</text>
</comment>
<dbReference type="PANTHER" id="PTHR46797:SF1">
    <property type="entry name" value="METHYLPHOSPHONATE SYNTHASE"/>
    <property type="match status" value="1"/>
</dbReference>
<dbReference type="RefSeq" id="WP_087233751.1">
    <property type="nucleotide sequence ID" value="NZ_JAKNHQ010000003.1"/>
</dbReference>
<organism evidence="3 4">
    <name type="scientific">Anaeromassilibacillus senegalensis</name>
    <dbReference type="NCBI Taxonomy" id="1673717"/>
    <lineage>
        <taxon>Bacteria</taxon>
        <taxon>Bacillati</taxon>
        <taxon>Bacillota</taxon>
        <taxon>Clostridia</taxon>
        <taxon>Eubacteriales</taxon>
        <taxon>Acutalibacteraceae</taxon>
        <taxon>Anaeromassilibacillus</taxon>
    </lineage>
</organism>
<sequence length="119" mass="13478">MEEHGLNERQLIGSRIREARVGRRMSQADLAAKANISLPHVSAIETGKTNMKLESFIRIIEALQVSADSLLRPDVPEVRSLYQSEFDELLADCSPKELDSILKIVREVKSTMTRREDND</sequence>
<gene>
    <name evidence="3" type="ORF">L0P57_03775</name>
</gene>